<sequence>MDIEEIAEYFFRYASAQGKSYSKFPLGTKVEEFGAPYIEIHESGKMAVVARDRGVECLRKETTSPEVLAKWVYELFNRKKPESS</sequence>
<dbReference type="AlphaFoldDB" id="A0AAJ5MFZ1"/>
<protein>
    <submittedName>
        <fullName evidence="1">Uncharacterized protein</fullName>
    </submittedName>
</protein>
<reference evidence="1" key="1">
    <citation type="submission" date="2015-01" db="EMBL/GenBank/DDBJ databases">
        <authorList>
            <person name="Midha S."/>
            <person name="Anil M.G."/>
            <person name="Mishra D."/>
            <person name="Brahma K."/>
            <person name="Laha G.S."/>
            <person name="Sundaram R.M."/>
            <person name="Sonti R.V."/>
            <person name="Patil P.B."/>
        </authorList>
    </citation>
    <scope>NUCLEOTIDE SEQUENCE</scope>
    <source>
        <strain evidence="1">IXO792</strain>
    </source>
</reference>
<proteinExistence type="predicted"/>
<reference evidence="1" key="2">
    <citation type="submission" date="2020-01" db="EMBL/GenBank/DDBJ databases">
        <title>Complete genome investigation of Xanthomonas oryzae strains.</title>
        <authorList>
            <person name="Kaur A."/>
            <person name="Bansal K."/>
            <person name="Patil P.B."/>
        </authorList>
    </citation>
    <scope>NUCLEOTIDE SEQUENCE</scope>
    <source>
        <strain evidence="1">IXO792</strain>
    </source>
</reference>
<gene>
    <name evidence="1" type="ORF">IXO792_20815</name>
</gene>
<evidence type="ECO:0000313" key="1">
    <source>
        <dbReference type="EMBL" id="UXW03633.1"/>
    </source>
</evidence>
<name>A0AAJ5MFZ1_XANOO</name>
<evidence type="ECO:0000313" key="2">
    <source>
        <dbReference type="Proteomes" id="UP000187097"/>
    </source>
</evidence>
<accession>A0AAJ5MFZ1</accession>
<organism evidence="1 2">
    <name type="scientific">Xanthomonas oryzae pv. oryzae</name>
    <dbReference type="NCBI Taxonomy" id="64187"/>
    <lineage>
        <taxon>Bacteria</taxon>
        <taxon>Pseudomonadati</taxon>
        <taxon>Pseudomonadota</taxon>
        <taxon>Gammaproteobacteria</taxon>
        <taxon>Lysobacterales</taxon>
        <taxon>Lysobacteraceae</taxon>
        <taxon>Xanthomonas</taxon>
    </lineage>
</organism>
<dbReference type="EMBL" id="CP047493">
    <property type="protein sequence ID" value="UXW03633.1"/>
    <property type="molecule type" value="Genomic_DNA"/>
</dbReference>
<dbReference type="Proteomes" id="UP000187097">
    <property type="component" value="Chromosome"/>
</dbReference>